<keyword evidence="1" id="KW-0812">Transmembrane</keyword>
<reference evidence="2 3" key="1">
    <citation type="journal article" date="2020" name="Genomics">
        <title>Complete, high-quality genomes from long-read metagenomic sequencing of two wolf lichen thalli reveals enigmatic genome architecture.</title>
        <authorList>
            <person name="McKenzie S.K."/>
            <person name="Walston R.F."/>
            <person name="Allen J.L."/>
        </authorList>
    </citation>
    <scope>NUCLEOTIDE SEQUENCE [LARGE SCALE GENOMIC DNA]</scope>
    <source>
        <strain evidence="2">WasteWater2</strain>
    </source>
</reference>
<organism evidence="2 3">
    <name type="scientific">Letharia columbiana</name>
    <dbReference type="NCBI Taxonomy" id="112416"/>
    <lineage>
        <taxon>Eukaryota</taxon>
        <taxon>Fungi</taxon>
        <taxon>Dikarya</taxon>
        <taxon>Ascomycota</taxon>
        <taxon>Pezizomycotina</taxon>
        <taxon>Lecanoromycetes</taxon>
        <taxon>OSLEUM clade</taxon>
        <taxon>Lecanoromycetidae</taxon>
        <taxon>Lecanorales</taxon>
        <taxon>Lecanorineae</taxon>
        <taxon>Parmeliaceae</taxon>
        <taxon>Letharia</taxon>
    </lineage>
</organism>
<proteinExistence type="predicted"/>
<gene>
    <name evidence="2" type="ORF">HO173_013272</name>
</gene>
<evidence type="ECO:0000256" key="1">
    <source>
        <dbReference type="SAM" id="Phobius"/>
    </source>
</evidence>
<name>A0A8H6CGK3_9LECA</name>
<dbReference type="PANTHER" id="PTHR37048:SF2">
    <property type="entry name" value="QUESTIONABLE PROTEIN"/>
    <property type="match status" value="1"/>
</dbReference>
<dbReference type="RefSeq" id="XP_037158016.1">
    <property type="nucleotide sequence ID" value="XM_037315095.1"/>
</dbReference>
<dbReference type="OrthoDB" id="3537171at2759"/>
<dbReference type="PANTHER" id="PTHR37048">
    <property type="entry name" value="QUESTIONABLE PROTEIN"/>
    <property type="match status" value="1"/>
</dbReference>
<evidence type="ECO:0000313" key="3">
    <source>
        <dbReference type="Proteomes" id="UP000578531"/>
    </source>
</evidence>
<keyword evidence="3" id="KW-1185">Reference proteome</keyword>
<keyword evidence="1" id="KW-0472">Membrane</keyword>
<protein>
    <submittedName>
        <fullName evidence="2">Uncharacterized protein</fullName>
    </submittedName>
</protein>
<evidence type="ECO:0000313" key="2">
    <source>
        <dbReference type="EMBL" id="KAF6223142.1"/>
    </source>
</evidence>
<accession>A0A8H6CGK3</accession>
<dbReference type="EMBL" id="JACCJC010000138">
    <property type="protein sequence ID" value="KAF6223142.1"/>
    <property type="molecule type" value="Genomic_DNA"/>
</dbReference>
<comment type="caution">
    <text evidence="2">The sequence shown here is derived from an EMBL/GenBank/DDBJ whole genome shotgun (WGS) entry which is preliminary data.</text>
</comment>
<dbReference type="Proteomes" id="UP000578531">
    <property type="component" value="Unassembled WGS sequence"/>
</dbReference>
<dbReference type="AlphaFoldDB" id="A0A8H6CGK3"/>
<feature type="transmembrane region" description="Helical" evidence="1">
    <location>
        <begin position="276"/>
        <end position="297"/>
    </location>
</feature>
<dbReference type="GeneID" id="59294899"/>
<sequence length="299" mass="33600">MPTAINVEAEVFIPGQLSYLPKPRDDEPFSLSGSEIPDGCSDHPVVILSTDQRERKAVVLILTSFGGKSLNEHSSIPRVRASHLPIHPSPVHPDNGILLFLDQDIELRKMSYVNTESPRQIEWALLQRHYREQRTGERFRLRPDSFAKLLEYIGSEAPLGRGTSVAPQSPLHPSTTYSPGWDLLESMKANSLAQYGSINRPTVPPRRISEPARYLVRAPTATSTLQAVARSREGAAAEVDRYLAQRREARRHETRAILPTHRPSPRSDSSYDPMSILRKLFVAVLVAVGLFFAIAWWRK</sequence>
<keyword evidence="1" id="KW-1133">Transmembrane helix</keyword>